<keyword evidence="2" id="KW-1185">Reference proteome</keyword>
<accession>M0N9Y4</accession>
<proteinExistence type="predicted"/>
<evidence type="ECO:0000313" key="1">
    <source>
        <dbReference type="EMBL" id="EMA54383.1"/>
    </source>
</evidence>
<gene>
    <name evidence="1" type="ORF">C450_06120</name>
</gene>
<dbReference type="AlphaFoldDB" id="M0N9Y4"/>
<dbReference type="EMBL" id="AOME01000028">
    <property type="protein sequence ID" value="EMA54383.1"/>
    <property type="molecule type" value="Genomic_DNA"/>
</dbReference>
<name>M0N9Y4_9EURY</name>
<protein>
    <submittedName>
        <fullName evidence="1">Integrase family protein</fullName>
    </submittedName>
</protein>
<dbReference type="Proteomes" id="UP000011625">
    <property type="component" value="Unassembled WGS sequence"/>
</dbReference>
<sequence length="91" mass="10159">MLAENADVTVAGKTPTPKMGRRFWYSLYGEAVQQIAERYTPIAEDQGSSDPGVVLDNYLSEAEQRKHRREAMHDELVTLLDDGSIPAPRTP</sequence>
<comment type="caution">
    <text evidence="1">The sequence shown here is derived from an EMBL/GenBank/DDBJ whole genome shotgun (WGS) entry which is preliminary data.</text>
</comment>
<reference evidence="1 2" key="1">
    <citation type="journal article" date="2014" name="PLoS Genet.">
        <title>Phylogenetically driven sequencing of extremely halophilic archaea reveals strategies for static and dynamic osmo-response.</title>
        <authorList>
            <person name="Becker E.A."/>
            <person name="Seitzer P.M."/>
            <person name="Tritt A."/>
            <person name="Larsen D."/>
            <person name="Krusor M."/>
            <person name="Yao A.I."/>
            <person name="Wu D."/>
            <person name="Madern D."/>
            <person name="Eisen J.A."/>
            <person name="Darling A.E."/>
            <person name="Facciotti M.T."/>
        </authorList>
    </citation>
    <scope>NUCLEOTIDE SEQUENCE [LARGE SCALE GENOMIC DNA]</scope>
    <source>
        <strain evidence="1 2">DSM 8989</strain>
    </source>
</reference>
<organism evidence="1 2">
    <name type="scientific">Halococcus salifodinae DSM 8989</name>
    <dbReference type="NCBI Taxonomy" id="1227456"/>
    <lineage>
        <taxon>Archaea</taxon>
        <taxon>Methanobacteriati</taxon>
        <taxon>Methanobacteriota</taxon>
        <taxon>Stenosarchaea group</taxon>
        <taxon>Halobacteria</taxon>
        <taxon>Halobacteriales</taxon>
        <taxon>Halococcaceae</taxon>
        <taxon>Halococcus</taxon>
    </lineage>
</organism>
<evidence type="ECO:0000313" key="2">
    <source>
        <dbReference type="Proteomes" id="UP000011625"/>
    </source>
</evidence>